<feature type="region of interest" description="Disordered" evidence="1">
    <location>
        <begin position="534"/>
        <end position="594"/>
    </location>
</feature>
<keyword evidence="2" id="KW-1133">Transmembrane helix</keyword>
<feature type="region of interest" description="Disordered" evidence="1">
    <location>
        <begin position="750"/>
        <end position="808"/>
    </location>
</feature>
<reference evidence="3" key="1">
    <citation type="submission" date="2020-11" db="EMBL/GenBank/DDBJ databases">
        <authorList>
            <person name="Tran Van P."/>
        </authorList>
    </citation>
    <scope>NUCLEOTIDE SEQUENCE</scope>
</reference>
<accession>A0A7R8W4Q7</accession>
<sequence length="866" mass="96289">MTCSRVPTWKMRTVKTVVTQLCFVQLMCVCDVIAFICHGRNVPHGSMEVGSPAKLVSPEHHRYVVEGKQNFTITCTTRIAGSNLSLESPTVHPPRPPQNFTCKLLDYDYINCTYHDIGSLPSRYNFSLTSRQCYHTLSSQDIACDEHVDDTNLLEFSFNGSNDLGVFSQKKFASFREDDIVVPDQWECMSHPTERSVLVICNFTSMYLVPRLHRRGGALHLKYNVSKLGNLYETVARNENHIAYEIPGLNPYSKYTVYVTARSTLAKNSTEYQSTKELKVNTTIAAPERPPTYIPGSYEVLQGNVTSLKLEWLPLEKTQWNGPTVEYEVKLNGTLNGTPVVVKGSSATIALHDTGAYEVSLVAIDSNGRRSQNETLISIPSAKERERLKLKPTVVFEEDKEGKTIKTIKWETGDSGVKWDKFIVFWKDLNQSNIRWTEVSSDSRSFSLHPPANGTCEELEPCQMAVAGFSKGKSGGRFWGIPAMLNPRIQHRKLKVGVFITSVFGGLMAILILVYLVKRLRKLRNLPPIKPPPAPNSLLSYKGTRTIHPGSSPRNGLSGRPQEMVPFLPPSNPRSGIPEPSQSNTRPSGAMPYAKVGEEGTYENEDDNHYENDRDDWERTTMATRQAHDEATTNQSTVLWNPYTKAEELVSEHFLNSHVAAEIPTSETSSHSEATHGDGEAISGYSPHPPIPTTAVDYAPHPDTWMVAEDSEDASTTYEKDFTESQERDVADVITWHPSFGYVTAEEAHYLNSPDDDGDGKQNEKQLTDLGVSGTVEERGYSRLHTASSSSNSSPKDSSPSPRGTTLALKAETLPRLAKKNGMMLLNITSRLGRTLSDSSPQSINLLPALKDINDVTEIKTELNVV</sequence>
<dbReference type="OrthoDB" id="6071279at2759"/>
<keyword evidence="2" id="KW-0472">Membrane</keyword>
<protein>
    <submittedName>
        <fullName evidence="3">Uncharacterized protein</fullName>
    </submittedName>
</protein>
<dbReference type="InterPro" id="IPR036116">
    <property type="entry name" value="FN3_sf"/>
</dbReference>
<dbReference type="SUPFAM" id="SSF49265">
    <property type="entry name" value="Fibronectin type III"/>
    <property type="match status" value="1"/>
</dbReference>
<evidence type="ECO:0000313" key="3">
    <source>
        <dbReference type="EMBL" id="CAD7222518.1"/>
    </source>
</evidence>
<organism evidence="3">
    <name type="scientific">Cyprideis torosa</name>
    <dbReference type="NCBI Taxonomy" id="163714"/>
    <lineage>
        <taxon>Eukaryota</taxon>
        <taxon>Metazoa</taxon>
        <taxon>Ecdysozoa</taxon>
        <taxon>Arthropoda</taxon>
        <taxon>Crustacea</taxon>
        <taxon>Oligostraca</taxon>
        <taxon>Ostracoda</taxon>
        <taxon>Podocopa</taxon>
        <taxon>Podocopida</taxon>
        <taxon>Cytherocopina</taxon>
        <taxon>Cytheroidea</taxon>
        <taxon>Cytherideidae</taxon>
        <taxon>Cyprideis</taxon>
    </lineage>
</organism>
<keyword evidence="2" id="KW-0812">Transmembrane</keyword>
<evidence type="ECO:0000256" key="2">
    <source>
        <dbReference type="SAM" id="Phobius"/>
    </source>
</evidence>
<feature type="compositionally biased region" description="Low complexity" evidence="1">
    <location>
        <begin position="788"/>
        <end position="802"/>
    </location>
</feature>
<dbReference type="InterPro" id="IPR013783">
    <property type="entry name" value="Ig-like_fold"/>
</dbReference>
<dbReference type="Gene3D" id="2.60.40.10">
    <property type="entry name" value="Immunoglobulins"/>
    <property type="match status" value="1"/>
</dbReference>
<dbReference type="EMBL" id="OB660068">
    <property type="protein sequence ID" value="CAD7222518.1"/>
    <property type="molecule type" value="Genomic_DNA"/>
</dbReference>
<evidence type="ECO:0000256" key="1">
    <source>
        <dbReference type="SAM" id="MobiDB-lite"/>
    </source>
</evidence>
<feature type="region of interest" description="Disordered" evidence="1">
    <location>
        <begin position="664"/>
        <end position="699"/>
    </location>
</feature>
<dbReference type="AlphaFoldDB" id="A0A7R8W4Q7"/>
<name>A0A7R8W4Q7_9CRUS</name>
<gene>
    <name evidence="3" type="ORF">CTOB1V02_LOCUS520</name>
</gene>
<feature type="transmembrane region" description="Helical" evidence="2">
    <location>
        <begin position="496"/>
        <end position="517"/>
    </location>
</feature>
<proteinExistence type="predicted"/>